<dbReference type="EMBL" id="JAXOVC010000001">
    <property type="protein sequence ID" value="KAK4507933.1"/>
    <property type="molecule type" value="Genomic_DNA"/>
</dbReference>
<dbReference type="Gene3D" id="3.30.420.10">
    <property type="entry name" value="Ribonuclease H-like superfamily/Ribonuclease H"/>
    <property type="match status" value="1"/>
</dbReference>
<dbReference type="InterPro" id="IPR012337">
    <property type="entry name" value="RNaseH-like_sf"/>
</dbReference>
<evidence type="ECO:0000313" key="4">
    <source>
        <dbReference type="Proteomes" id="UP001305779"/>
    </source>
</evidence>
<name>A0ABR0F387_ZASCE</name>
<gene>
    <name evidence="3" type="ORF">PRZ48_001668</name>
</gene>
<dbReference type="InterPro" id="IPR036397">
    <property type="entry name" value="RNaseH_sf"/>
</dbReference>
<dbReference type="InterPro" id="IPR052169">
    <property type="entry name" value="CW_Biosynth-Accessory"/>
</dbReference>
<proteinExistence type="inferred from homology"/>
<evidence type="ECO:0000313" key="3">
    <source>
        <dbReference type="EMBL" id="KAK4507933.1"/>
    </source>
</evidence>
<evidence type="ECO:0000256" key="1">
    <source>
        <dbReference type="ARBA" id="ARBA00005662"/>
    </source>
</evidence>
<dbReference type="SUPFAM" id="SSF56300">
    <property type="entry name" value="Metallo-dependent phosphatases"/>
    <property type="match status" value="1"/>
</dbReference>
<dbReference type="InterPro" id="IPR019079">
    <property type="entry name" value="Capsule_synth_CapA"/>
</dbReference>
<feature type="domain" description="Capsule synthesis protein CapA" evidence="2">
    <location>
        <begin position="293"/>
        <end position="559"/>
    </location>
</feature>
<dbReference type="PANTHER" id="PTHR33393:SF11">
    <property type="entry name" value="POLYGLUTAMINE SYNTHESIS ACCESSORY PROTEIN RV0574C-RELATED"/>
    <property type="match status" value="1"/>
</dbReference>
<dbReference type="Gene3D" id="3.60.21.10">
    <property type="match status" value="1"/>
</dbReference>
<organism evidence="3 4">
    <name type="scientific">Zasmidium cellare</name>
    <name type="common">Wine cellar mold</name>
    <name type="synonym">Racodium cellare</name>
    <dbReference type="NCBI Taxonomy" id="395010"/>
    <lineage>
        <taxon>Eukaryota</taxon>
        <taxon>Fungi</taxon>
        <taxon>Dikarya</taxon>
        <taxon>Ascomycota</taxon>
        <taxon>Pezizomycotina</taxon>
        <taxon>Dothideomycetes</taxon>
        <taxon>Dothideomycetidae</taxon>
        <taxon>Mycosphaerellales</taxon>
        <taxon>Mycosphaerellaceae</taxon>
        <taxon>Zasmidium</taxon>
    </lineage>
</organism>
<evidence type="ECO:0000259" key="2">
    <source>
        <dbReference type="SMART" id="SM00854"/>
    </source>
</evidence>
<dbReference type="CDD" id="cd07381">
    <property type="entry name" value="MPP_CapA"/>
    <property type="match status" value="1"/>
</dbReference>
<dbReference type="Pfam" id="PF09587">
    <property type="entry name" value="PGA_cap"/>
    <property type="match status" value="1"/>
</dbReference>
<protein>
    <recommendedName>
        <fullName evidence="2">Capsule synthesis protein CapA domain-containing protein</fullName>
    </recommendedName>
</protein>
<comment type="caution">
    <text evidence="3">The sequence shown here is derived from an EMBL/GenBank/DDBJ whole genome shotgun (WGS) entry which is preliminary data.</text>
</comment>
<dbReference type="Proteomes" id="UP001305779">
    <property type="component" value="Unassembled WGS sequence"/>
</dbReference>
<dbReference type="InterPro" id="IPR048519">
    <property type="entry name" value="Gfd2/YDR514C-like_C"/>
</dbReference>
<sequence>MSKAGLGDFDQLQSVFEDEVTFVAIDTESERIGLLKHVVEIGISTLDARDVASSVQPGPHAVNWTSCVKHNHIVVTSAKDTYRRAAGSNFAWSALLSIDEAKAKVLEILQSIQPRDGRRKVAFVGHSLQTDLTSLARSPGLQLDLLDSDAMDLDVVANFDTYLLGRLWRATGAKAPDMSLNGLARAAGVNPKCFQNSRLRGWHNASNDAAYTMMVLLQLLAKKRGVEDDSDSSKLGFAMRELDFSQERTSDINDEEEADVTCSSAKAPAPQQCSDLSINWHGVWLTMAGRILKLNFMGDVMLGRLIDQLFPDHLDEPEEAAIVRSFQRSNPKLAGYGPKSPWGNTLPLLESGDLNFINLETAVTIHAQKWPDKVFNYRVHPANIQALIEANIHYAGLANNHTLDFSEEGLRETVQTVREAGIAFAGAGDDEEEARRPAILSPTGSEHQICVWAGSDHPGDWKTVPAFHLIDYSNHTKERLRDLIQKTTPSNASLKIWSCHWGPDYAWQPAQQSQDLAHFMVDECGIDIVHGHSSHHVQGVEVYKGKLIIYGCGDFVDDYALVEGYRNDLSGIWQVHVEERSSGMRAKRLEFYPTKIDRFMARRLEPGEDDSRWVRDKVVQLSAELGTKAVNDEAEGRVIVDIV</sequence>
<dbReference type="InterPro" id="IPR029052">
    <property type="entry name" value="Metallo-depent_PP-like"/>
</dbReference>
<keyword evidence="4" id="KW-1185">Reference proteome</keyword>
<dbReference type="SMART" id="SM00854">
    <property type="entry name" value="PGA_cap"/>
    <property type="match status" value="1"/>
</dbReference>
<dbReference type="SUPFAM" id="SSF53098">
    <property type="entry name" value="Ribonuclease H-like"/>
    <property type="match status" value="1"/>
</dbReference>
<accession>A0ABR0F387</accession>
<reference evidence="3 4" key="1">
    <citation type="journal article" date="2023" name="G3 (Bethesda)">
        <title>A chromosome-level genome assembly of Zasmidium syzygii isolated from banana leaves.</title>
        <authorList>
            <person name="van Westerhoven A.C."/>
            <person name="Mehrabi R."/>
            <person name="Talebi R."/>
            <person name="Steentjes M.B.F."/>
            <person name="Corcolon B."/>
            <person name="Chong P.A."/>
            <person name="Kema G.H.J."/>
            <person name="Seidl M.F."/>
        </authorList>
    </citation>
    <scope>NUCLEOTIDE SEQUENCE [LARGE SCALE GENOMIC DNA]</scope>
    <source>
        <strain evidence="3 4">P124</strain>
    </source>
</reference>
<dbReference type="PANTHER" id="PTHR33393">
    <property type="entry name" value="POLYGLUTAMINE SYNTHESIS ACCESSORY PROTEIN RV0574C-RELATED"/>
    <property type="match status" value="1"/>
</dbReference>
<comment type="similarity">
    <text evidence="1">Belongs to the CapA family.</text>
</comment>
<dbReference type="Pfam" id="PF21762">
    <property type="entry name" value="DEDDh_C"/>
    <property type="match status" value="1"/>
</dbReference>